<gene>
    <name evidence="3" type="ORF">EV192_1011051</name>
</gene>
<evidence type="ECO:0000256" key="2">
    <source>
        <dbReference type="SAM" id="SignalP"/>
    </source>
</evidence>
<keyword evidence="4" id="KW-1185">Reference proteome</keyword>
<comment type="caution">
    <text evidence="3">The sequence shown here is derived from an EMBL/GenBank/DDBJ whole genome shotgun (WGS) entry which is preliminary data.</text>
</comment>
<feature type="region of interest" description="Disordered" evidence="1">
    <location>
        <begin position="90"/>
        <end position="109"/>
    </location>
</feature>
<dbReference type="InterPro" id="IPR029058">
    <property type="entry name" value="AB_hydrolase_fold"/>
</dbReference>
<feature type="signal peptide" evidence="2">
    <location>
        <begin position="1"/>
        <end position="23"/>
    </location>
</feature>
<proteinExistence type="predicted"/>
<accession>A0A4R2JXJ5</accession>
<dbReference type="RefSeq" id="WP_207925887.1">
    <property type="nucleotide sequence ID" value="NZ_SLWS01000001.1"/>
</dbReference>
<keyword evidence="2" id="KW-0732">Signal</keyword>
<protein>
    <recommendedName>
        <fullName evidence="5">Secreted protein</fullName>
    </recommendedName>
</protein>
<feature type="compositionally biased region" description="Polar residues" evidence="1">
    <location>
        <begin position="96"/>
        <end position="105"/>
    </location>
</feature>
<dbReference type="SUPFAM" id="SSF53474">
    <property type="entry name" value="alpha/beta-Hydrolases"/>
    <property type="match status" value="1"/>
</dbReference>
<dbReference type="EMBL" id="SLWS01000001">
    <property type="protein sequence ID" value="TCO65263.1"/>
    <property type="molecule type" value="Genomic_DNA"/>
</dbReference>
<feature type="chain" id="PRO_5020987081" description="Secreted protein" evidence="2">
    <location>
        <begin position="24"/>
        <end position="880"/>
    </location>
</feature>
<sequence>MRKILITMLAAALTLGTAATASAGPPAAGGQLVWTAPEPVPFGDAAIEFRSTGQFLGWPRPAKDHRTFTLPVGHAVEPGTLEVWAGGRRLDAPPKQSLQKQSTGPLPSPLPVNAVDPGTPGPYQTVTGEYALDPITLPDLGGPIEMQGVVVAPKNAPGPRPLVLFLHGRHLYCYNPANPNVTVFDWPCPAGTAMIPSYRGYLQTQELLASQGYVTVSISADGVNALDFNAFDGGAQARSSLVRQHLAHWADWAEAGRASAPAAVRQAPVADMSNVLLVGHSRGGEGVNRAAMDSLFRPPGDTSPVRWTIRGDVLIAPTAFGQDPEPDVPSVTLLPACDGDVSDLQGQQYADAARGVSRGTALHSVLYVNGANHNFFNSEWTPGVAVAPSVDDFHSFDPNPDPLCSPGTPTRLTDSQQRAVGATYTAAAARLLLARDDRVLPLLDGSGVRAPSAGPARVLSHALGAGRIPVVVPDDSTKVTGSGRLCAQVAPSDACLGADLRFKSPNFLPFTAATTESGRDAVDVKWSAPGTPAVVRPSRPVWLFGARALAMRVIVPVNSAGTRFAVAVTDNFGRRTNLGAVTIDGLAATNNTTGYWAQEVRVPVSPFLGQVASLELTPLTGSGEAWLVDAYGWYPGLPVTRPASLTRVDLGVLAVLEGDSGERTYQIPVTVTGDGGGTLKVYLGDKTVRVFTEHDITVAPGQHTIDLPATVVGDTRWNTSYPLVALAKATRGVVVGSFIGVVRVDNDDPPPAITVSPANAETSRGGKLAWHVGLSTDVDADVDWIVTPVAPATGPELTTTDVDPQWLLLNSGEDPLPSRPLSQTGLALFVDIPPGSVSTDVAIPTAAGHEPGPARQLHLHGTPPGQPGAYPDLDLTGTVT</sequence>
<reference evidence="3 4" key="1">
    <citation type="submission" date="2019-03" db="EMBL/GenBank/DDBJ databases">
        <title>Genomic Encyclopedia of Type Strains, Phase IV (KMG-IV): sequencing the most valuable type-strain genomes for metagenomic binning, comparative biology and taxonomic classification.</title>
        <authorList>
            <person name="Goeker M."/>
        </authorList>
    </citation>
    <scope>NUCLEOTIDE SEQUENCE [LARGE SCALE GENOMIC DNA]</scope>
    <source>
        <strain evidence="3 4">DSM 45934</strain>
    </source>
</reference>
<evidence type="ECO:0000313" key="3">
    <source>
        <dbReference type="EMBL" id="TCO65263.1"/>
    </source>
</evidence>
<dbReference type="AlphaFoldDB" id="A0A4R2JXJ5"/>
<dbReference type="Gene3D" id="3.40.50.1820">
    <property type="entry name" value="alpha/beta hydrolase"/>
    <property type="match status" value="1"/>
</dbReference>
<evidence type="ECO:0000313" key="4">
    <source>
        <dbReference type="Proteomes" id="UP000295680"/>
    </source>
</evidence>
<evidence type="ECO:0000256" key="1">
    <source>
        <dbReference type="SAM" id="MobiDB-lite"/>
    </source>
</evidence>
<organism evidence="3 4">
    <name type="scientific">Actinocrispum wychmicini</name>
    <dbReference type="NCBI Taxonomy" id="1213861"/>
    <lineage>
        <taxon>Bacteria</taxon>
        <taxon>Bacillati</taxon>
        <taxon>Actinomycetota</taxon>
        <taxon>Actinomycetes</taxon>
        <taxon>Pseudonocardiales</taxon>
        <taxon>Pseudonocardiaceae</taxon>
        <taxon>Actinocrispum</taxon>
    </lineage>
</organism>
<name>A0A4R2JXJ5_9PSEU</name>
<evidence type="ECO:0008006" key="5">
    <source>
        <dbReference type="Google" id="ProtNLM"/>
    </source>
</evidence>
<dbReference type="Proteomes" id="UP000295680">
    <property type="component" value="Unassembled WGS sequence"/>
</dbReference>
<feature type="region of interest" description="Disordered" evidence="1">
    <location>
        <begin position="842"/>
        <end position="880"/>
    </location>
</feature>